<dbReference type="EC" id="2.4.1.82" evidence="1"/>
<proteinExistence type="predicted"/>
<name>A0ACB7VT21_DIOAL</name>
<comment type="caution">
    <text evidence="1">The sequence shown here is derived from an EMBL/GenBank/DDBJ whole genome shotgun (WGS) entry which is preliminary data.</text>
</comment>
<organism evidence="1 2">
    <name type="scientific">Dioscorea alata</name>
    <name type="common">Purple yam</name>
    <dbReference type="NCBI Taxonomy" id="55571"/>
    <lineage>
        <taxon>Eukaryota</taxon>
        <taxon>Viridiplantae</taxon>
        <taxon>Streptophyta</taxon>
        <taxon>Embryophyta</taxon>
        <taxon>Tracheophyta</taxon>
        <taxon>Spermatophyta</taxon>
        <taxon>Magnoliopsida</taxon>
        <taxon>Liliopsida</taxon>
        <taxon>Dioscoreales</taxon>
        <taxon>Dioscoreaceae</taxon>
        <taxon>Dioscorea</taxon>
    </lineage>
</organism>
<dbReference type="EMBL" id="CM037017">
    <property type="protein sequence ID" value="KAH7677540.1"/>
    <property type="molecule type" value="Genomic_DNA"/>
</dbReference>
<keyword evidence="1" id="KW-0808">Transferase</keyword>
<reference evidence="2" key="1">
    <citation type="journal article" date="2022" name="Nat. Commun.">
        <title>Chromosome evolution and the genetic basis of agronomically important traits in greater yam.</title>
        <authorList>
            <person name="Bredeson J.V."/>
            <person name="Lyons J.B."/>
            <person name="Oniyinde I.O."/>
            <person name="Okereke N.R."/>
            <person name="Kolade O."/>
            <person name="Nnabue I."/>
            <person name="Nwadili C.O."/>
            <person name="Hribova E."/>
            <person name="Parker M."/>
            <person name="Nwogha J."/>
            <person name="Shu S."/>
            <person name="Carlson J."/>
            <person name="Kariba R."/>
            <person name="Muthemba S."/>
            <person name="Knop K."/>
            <person name="Barton G.J."/>
            <person name="Sherwood A.V."/>
            <person name="Lopez-Montes A."/>
            <person name="Asiedu R."/>
            <person name="Jamnadass R."/>
            <person name="Muchugi A."/>
            <person name="Goodstein D."/>
            <person name="Egesi C.N."/>
            <person name="Featherston J."/>
            <person name="Asfaw A."/>
            <person name="Simpson G.G."/>
            <person name="Dolezel J."/>
            <person name="Hendre P.S."/>
            <person name="Van Deynze A."/>
            <person name="Kumar P.L."/>
            <person name="Obidiegwu J.E."/>
            <person name="Bhattacharjee R."/>
            <person name="Rokhsar D.S."/>
        </authorList>
    </citation>
    <scope>NUCLEOTIDE SEQUENCE [LARGE SCALE GENOMIC DNA]</scope>
    <source>
        <strain evidence="2">cv. TDa95/00328</strain>
    </source>
</reference>
<dbReference type="Proteomes" id="UP000827976">
    <property type="component" value="Chromosome 7"/>
</dbReference>
<sequence>MLGCFGWCTWDAFDTEVSPRGIEDGLKSLYEGGISVKFLIIDDGQQDITNEFQKEGEPHIEGSQARLVSIKENSKFRGLKDFITKIKMTYSLKYIYASHALMGYWGGLEPNARGTKKYNPRLLIPNQCSGNLAHIRDFSMDDGMQIYGVSMIDLEKIFEFYDDLHSVS</sequence>
<accession>A0ACB7VT21</accession>
<evidence type="ECO:0000313" key="2">
    <source>
        <dbReference type="Proteomes" id="UP000827976"/>
    </source>
</evidence>
<evidence type="ECO:0000313" key="1">
    <source>
        <dbReference type="EMBL" id="KAH7677540.1"/>
    </source>
</evidence>
<keyword evidence="1" id="KW-0328">Glycosyltransferase</keyword>
<gene>
    <name evidence="1" type="ORF">IHE45_07G091200</name>
</gene>
<keyword evidence="2" id="KW-1185">Reference proteome</keyword>
<protein>
    <submittedName>
        <fullName evidence="1">Galactinol--sucrose galactosyltransferase protein</fullName>
        <ecNumber evidence="1">2.4.1.82</ecNumber>
    </submittedName>
</protein>